<name>A0A2T7CYN1_9POAL</name>
<dbReference type="AlphaFoldDB" id="A0A2T7CYN1"/>
<sequence>MSSISIAGFHPGTLFPLFVCAHQIENPSLKKKKPRSRTSHGRAPPAPALLLGRAPPPRRKGDLGNAMSAAVVVVVTSSGSRRRGLTVAGGRPRAG</sequence>
<keyword evidence="3" id="KW-1185">Reference proteome</keyword>
<organism evidence="2 3">
    <name type="scientific">Panicum hallii var. hallii</name>
    <dbReference type="NCBI Taxonomy" id="1504633"/>
    <lineage>
        <taxon>Eukaryota</taxon>
        <taxon>Viridiplantae</taxon>
        <taxon>Streptophyta</taxon>
        <taxon>Embryophyta</taxon>
        <taxon>Tracheophyta</taxon>
        <taxon>Spermatophyta</taxon>
        <taxon>Magnoliopsida</taxon>
        <taxon>Liliopsida</taxon>
        <taxon>Poales</taxon>
        <taxon>Poaceae</taxon>
        <taxon>PACMAD clade</taxon>
        <taxon>Panicoideae</taxon>
        <taxon>Panicodae</taxon>
        <taxon>Paniceae</taxon>
        <taxon>Panicinae</taxon>
        <taxon>Panicum</taxon>
        <taxon>Panicum sect. Panicum</taxon>
    </lineage>
</organism>
<evidence type="ECO:0000313" key="2">
    <source>
        <dbReference type="EMBL" id="PUZ48424.1"/>
    </source>
</evidence>
<dbReference type="Proteomes" id="UP000244336">
    <property type="component" value="Chromosome 7"/>
</dbReference>
<reference evidence="2 3" key="1">
    <citation type="submission" date="2018-04" db="EMBL/GenBank/DDBJ databases">
        <title>WGS assembly of Panicum hallii var. hallii HAL2.</title>
        <authorList>
            <person name="Lovell J."/>
            <person name="Jenkins J."/>
            <person name="Lowry D."/>
            <person name="Mamidi S."/>
            <person name="Sreedasyam A."/>
            <person name="Weng X."/>
            <person name="Barry K."/>
            <person name="Bonette J."/>
            <person name="Campitelli B."/>
            <person name="Daum C."/>
            <person name="Gordon S."/>
            <person name="Gould B."/>
            <person name="Lipzen A."/>
            <person name="MacQueen A."/>
            <person name="Palacio-Mejia J."/>
            <person name="Plott C."/>
            <person name="Shakirov E."/>
            <person name="Shu S."/>
            <person name="Yoshinaga Y."/>
            <person name="Zane M."/>
            <person name="Rokhsar D."/>
            <person name="Grimwood J."/>
            <person name="Schmutz J."/>
            <person name="Juenger T."/>
        </authorList>
    </citation>
    <scope>NUCLEOTIDE SEQUENCE [LARGE SCALE GENOMIC DNA]</scope>
    <source>
        <strain evidence="3">cv. HAL2</strain>
    </source>
</reference>
<dbReference type="Gramene" id="PUZ48424">
    <property type="protein sequence ID" value="PUZ48424"/>
    <property type="gene ID" value="GQ55_7G244300"/>
</dbReference>
<evidence type="ECO:0000256" key="1">
    <source>
        <dbReference type="SAM" id="MobiDB-lite"/>
    </source>
</evidence>
<gene>
    <name evidence="2" type="ORF">GQ55_7G244300</name>
</gene>
<proteinExistence type="predicted"/>
<accession>A0A2T7CYN1</accession>
<feature type="compositionally biased region" description="Basic residues" evidence="1">
    <location>
        <begin position="29"/>
        <end position="40"/>
    </location>
</feature>
<dbReference type="EMBL" id="CM009755">
    <property type="protein sequence ID" value="PUZ48424.1"/>
    <property type="molecule type" value="Genomic_DNA"/>
</dbReference>
<evidence type="ECO:0000313" key="3">
    <source>
        <dbReference type="Proteomes" id="UP000244336"/>
    </source>
</evidence>
<feature type="region of interest" description="Disordered" evidence="1">
    <location>
        <begin position="27"/>
        <end position="64"/>
    </location>
</feature>
<protein>
    <submittedName>
        <fullName evidence="2">Uncharacterized protein</fullName>
    </submittedName>
</protein>